<name>A0A427AKU9_ENSVE</name>
<reference evidence="2 3" key="1">
    <citation type="journal article" date="2014" name="Agronomy (Basel)">
        <title>A Draft Genome Sequence for Ensete ventricosum, the Drought-Tolerant Tree Against Hunger.</title>
        <authorList>
            <person name="Harrison J."/>
            <person name="Moore K.A."/>
            <person name="Paszkiewicz K."/>
            <person name="Jones T."/>
            <person name="Grant M."/>
            <person name="Ambacheew D."/>
            <person name="Muzemil S."/>
            <person name="Studholme D.J."/>
        </authorList>
    </citation>
    <scope>NUCLEOTIDE SEQUENCE [LARGE SCALE GENOMIC DNA]</scope>
</reference>
<feature type="compositionally biased region" description="Polar residues" evidence="1">
    <location>
        <begin position="10"/>
        <end position="31"/>
    </location>
</feature>
<evidence type="ECO:0000256" key="1">
    <source>
        <dbReference type="SAM" id="MobiDB-lite"/>
    </source>
</evidence>
<dbReference type="AlphaFoldDB" id="A0A427AKU9"/>
<dbReference type="Proteomes" id="UP000287651">
    <property type="component" value="Unassembled WGS sequence"/>
</dbReference>
<sequence length="69" mass="7680">SPFSSPSSSNTVRNPPTTIKISRYRPTTTSDGRNRPLPTDFGWLRGGNCPNRRYHPVVGGPRTNLLVDR</sequence>
<evidence type="ECO:0000313" key="3">
    <source>
        <dbReference type="Proteomes" id="UP000287651"/>
    </source>
</evidence>
<evidence type="ECO:0000313" key="2">
    <source>
        <dbReference type="EMBL" id="RRT76830.1"/>
    </source>
</evidence>
<dbReference type="EMBL" id="AMZH03002086">
    <property type="protein sequence ID" value="RRT76830.1"/>
    <property type="molecule type" value="Genomic_DNA"/>
</dbReference>
<proteinExistence type="predicted"/>
<protein>
    <submittedName>
        <fullName evidence="2">Uncharacterized protein</fullName>
    </submittedName>
</protein>
<gene>
    <name evidence="2" type="ORF">B296_00029580</name>
</gene>
<feature type="region of interest" description="Disordered" evidence="1">
    <location>
        <begin position="1"/>
        <end position="40"/>
    </location>
</feature>
<feature type="non-terminal residue" evidence="2">
    <location>
        <position position="1"/>
    </location>
</feature>
<accession>A0A427AKU9</accession>
<organism evidence="2 3">
    <name type="scientific">Ensete ventricosum</name>
    <name type="common">Abyssinian banana</name>
    <name type="synonym">Musa ensete</name>
    <dbReference type="NCBI Taxonomy" id="4639"/>
    <lineage>
        <taxon>Eukaryota</taxon>
        <taxon>Viridiplantae</taxon>
        <taxon>Streptophyta</taxon>
        <taxon>Embryophyta</taxon>
        <taxon>Tracheophyta</taxon>
        <taxon>Spermatophyta</taxon>
        <taxon>Magnoliopsida</taxon>
        <taxon>Liliopsida</taxon>
        <taxon>Zingiberales</taxon>
        <taxon>Musaceae</taxon>
        <taxon>Ensete</taxon>
    </lineage>
</organism>
<comment type="caution">
    <text evidence="2">The sequence shown here is derived from an EMBL/GenBank/DDBJ whole genome shotgun (WGS) entry which is preliminary data.</text>
</comment>